<dbReference type="GO" id="GO:0005783">
    <property type="term" value="C:endoplasmic reticulum"/>
    <property type="evidence" value="ECO:0007669"/>
    <property type="project" value="TreeGrafter"/>
</dbReference>
<feature type="active site" description="Proton donor" evidence="18">
    <location>
        <position position="248"/>
    </location>
</feature>
<feature type="active site" description="Proton donor" evidence="18">
    <location>
        <position position="491"/>
    </location>
</feature>
<evidence type="ECO:0000256" key="6">
    <source>
        <dbReference type="ARBA" id="ARBA00022723"/>
    </source>
</evidence>
<dbReference type="Pfam" id="PF01532">
    <property type="entry name" value="Glyco_hydro_47"/>
    <property type="match status" value="1"/>
</dbReference>
<evidence type="ECO:0000256" key="12">
    <source>
        <dbReference type="ARBA" id="ARBA00023136"/>
    </source>
</evidence>
<feature type="region of interest" description="Disordered" evidence="22">
    <location>
        <begin position="13"/>
        <end position="33"/>
    </location>
</feature>
<evidence type="ECO:0000256" key="1">
    <source>
        <dbReference type="ARBA" id="ARBA00001913"/>
    </source>
</evidence>
<keyword evidence="12 23" id="KW-0472">Membrane</keyword>
<keyword evidence="7 21" id="KW-0378">Hydrolase</keyword>
<dbReference type="PANTHER" id="PTHR11742:SF55">
    <property type="entry name" value="ENDOPLASMIC RETICULUM MANNOSYL-OLIGOSACCHARIDE 1,2-ALPHA-MANNOSIDASE"/>
    <property type="match status" value="1"/>
</dbReference>
<dbReference type="AlphaFoldDB" id="A0A0G4IUZ5"/>
<keyword evidence="14" id="KW-0325">Glycoprotein</keyword>
<comment type="subcellular location">
    <subcellularLocation>
        <location evidence="2">Golgi apparatus membrane</location>
        <topology evidence="2">Single-pass type II membrane protein</topology>
    </subcellularLocation>
</comment>
<feature type="transmembrane region" description="Helical" evidence="23">
    <location>
        <begin position="53"/>
        <end position="73"/>
    </location>
</feature>
<comment type="cofactor">
    <cofactor evidence="1 19">
        <name>Ca(2+)</name>
        <dbReference type="ChEBI" id="CHEBI:29108"/>
    </cofactor>
</comment>
<feature type="active site" evidence="18">
    <location>
        <position position="380"/>
    </location>
</feature>
<proteinExistence type="inferred from homology"/>
<dbReference type="SUPFAM" id="SSF48225">
    <property type="entry name" value="Seven-hairpin glycosidases"/>
    <property type="match status" value="1"/>
</dbReference>
<comment type="catalytic activity">
    <reaction evidence="16">
        <text>N(4)-(alpha-D-Man-(1-&gt;2)-alpha-D-Man-(1-&gt;2)-alpha-D-Man-(1-&gt;3)-[alpha-D-Man-(1-&gt;3)-[alpha-D-Man-(1-&gt;2)-alpha-D-Man-(1-&gt;6)]-alpha-D-Man-(1-&gt;6)]-beta-D-Man-(1-&gt;4)-beta-D-GlcNAc-(1-&gt;4)-beta-D-GlcNAc)-L-asparaginyl-[protein] (N-glucan mannose isomer 8A1,2,3B1,3) + 3 H2O = N(4)-(alpha-D-Man-(1-&gt;3)-[alpha-D-Man-(1-&gt;3)-[alpha-D-Man-(1-&gt;6)]-alpha-D-Man-(1-&gt;6)]-beta-D-Man-(1-&gt;4)-beta-D-GlcNAc-(1-&gt;4)-beta-D-GlcNAc)-L-asparaginyl-[protein] (N-glucan mannose isomer 5A1,2) + 3 beta-D-mannose</text>
        <dbReference type="Rhea" id="RHEA:56028"/>
        <dbReference type="Rhea" id="RHEA-COMP:14358"/>
        <dbReference type="Rhea" id="RHEA-COMP:14367"/>
        <dbReference type="ChEBI" id="CHEBI:15377"/>
        <dbReference type="ChEBI" id="CHEBI:28563"/>
        <dbReference type="ChEBI" id="CHEBI:59087"/>
        <dbReference type="ChEBI" id="CHEBI:60628"/>
        <dbReference type="EC" id="3.2.1.113"/>
    </reaction>
</comment>
<dbReference type="OrthoDB" id="8118055at2759"/>
<dbReference type="STRING" id="37360.A0A0G4IUZ5"/>
<evidence type="ECO:0000256" key="9">
    <source>
        <dbReference type="ARBA" id="ARBA00022968"/>
    </source>
</evidence>
<evidence type="ECO:0000256" key="13">
    <source>
        <dbReference type="ARBA" id="ARBA00023157"/>
    </source>
</evidence>
<feature type="compositionally biased region" description="Basic and acidic residues" evidence="22">
    <location>
        <begin position="110"/>
        <end position="126"/>
    </location>
</feature>
<evidence type="ECO:0000256" key="22">
    <source>
        <dbReference type="SAM" id="MobiDB-lite"/>
    </source>
</evidence>
<evidence type="ECO:0000256" key="15">
    <source>
        <dbReference type="ARBA" id="ARBA00023295"/>
    </source>
</evidence>
<evidence type="ECO:0000256" key="8">
    <source>
        <dbReference type="ARBA" id="ARBA00022837"/>
    </source>
</evidence>
<dbReference type="PRINTS" id="PR00747">
    <property type="entry name" value="GLYHDRLASE47"/>
</dbReference>
<keyword evidence="10 23" id="KW-1133">Transmembrane helix</keyword>
<protein>
    <recommendedName>
        <fullName evidence="21">alpha-1,2-Mannosidase</fullName>
        <ecNumber evidence="21">3.2.1.-</ecNumber>
    </recommendedName>
</protein>
<gene>
    <name evidence="24" type="ORF">PBRA_007191</name>
</gene>
<evidence type="ECO:0000256" key="3">
    <source>
        <dbReference type="ARBA" id="ARBA00004922"/>
    </source>
</evidence>
<evidence type="ECO:0000256" key="14">
    <source>
        <dbReference type="ARBA" id="ARBA00023180"/>
    </source>
</evidence>
<dbReference type="EC" id="3.2.1.-" evidence="21"/>
<keyword evidence="9" id="KW-0735">Signal-anchor</keyword>
<evidence type="ECO:0000256" key="16">
    <source>
        <dbReference type="ARBA" id="ARBA00047669"/>
    </source>
</evidence>
<dbReference type="GO" id="GO:0004571">
    <property type="term" value="F:mannosyl-oligosaccharide 1,2-alpha-mannosidase activity"/>
    <property type="evidence" value="ECO:0007669"/>
    <property type="project" value="UniProtKB-EC"/>
</dbReference>
<keyword evidence="25" id="KW-1185">Reference proteome</keyword>
<evidence type="ECO:0000256" key="20">
    <source>
        <dbReference type="PIRSR" id="PIRSR601382-3"/>
    </source>
</evidence>
<evidence type="ECO:0000256" key="21">
    <source>
        <dbReference type="RuleBase" id="RU361193"/>
    </source>
</evidence>
<keyword evidence="8 19" id="KW-0106">Calcium</keyword>
<keyword evidence="6 19" id="KW-0479">Metal-binding</keyword>
<name>A0A0G4IUZ5_PLABS</name>
<evidence type="ECO:0000256" key="4">
    <source>
        <dbReference type="ARBA" id="ARBA00007658"/>
    </source>
</evidence>
<dbReference type="GO" id="GO:0005975">
    <property type="term" value="P:carbohydrate metabolic process"/>
    <property type="evidence" value="ECO:0007669"/>
    <property type="project" value="InterPro"/>
</dbReference>
<dbReference type="EMBL" id="CDSF01000089">
    <property type="protein sequence ID" value="CEO99077.1"/>
    <property type="molecule type" value="Genomic_DNA"/>
</dbReference>
<dbReference type="OMA" id="DTCVWAY"/>
<evidence type="ECO:0000256" key="2">
    <source>
        <dbReference type="ARBA" id="ARBA00004323"/>
    </source>
</evidence>
<keyword evidence="11" id="KW-0333">Golgi apparatus</keyword>
<feature type="disulfide bond" evidence="20">
    <location>
        <begin position="444"/>
        <end position="477"/>
    </location>
</feature>
<feature type="binding site" evidence="19">
    <location>
        <position position="605"/>
    </location>
    <ligand>
        <name>Ca(2+)</name>
        <dbReference type="ChEBI" id="CHEBI:29108"/>
    </ligand>
</feature>
<keyword evidence="13 20" id="KW-1015">Disulfide bond</keyword>
<evidence type="ECO:0000256" key="19">
    <source>
        <dbReference type="PIRSR" id="PIRSR601382-2"/>
    </source>
</evidence>
<evidence type="ECO:0000313" key="25">
    <source>
        <dbReference type="Proteomes" id="UP000039324"/>
    </source>
</evidence>
<dbReference type="GO" id="GO:0005509">
    <property type="term" value="F:calcium ion binding"/>
    <property type="evidence" value="ECO:0007669"/>
    <property type="project" value="InterPro"/>
</dbReference>
<reference evidence="24 25" key="1">
    <citation type="submission" date="2015-02" db="EMBL/GenBank/DDBJ databases">
        <authorList>
            <person name="Chooi Y.-H."/>
        </authorList>
    </citation>
    <scope>NUCLEOTIDE SEQUENCE [LARGE SCALE GENOMIC DNA]</scope>
    <source>
        <strain evidence="24">E3</strain>
    </source>
</reference>
<dbReference type="FunFam" id="1.50.10.10:FF:000017">
    <property type="entry name" value="alpha-1,2-Mannosidase"/>
    <property type="match status" value="1"/>
</dbReference>
<dbReference type="InterPro" id="IPR001382">
    <property type="entry name" value="Glyco_hydro_47"/>
</dbReference>
<sequence length="614" mass="68767">MLGRGGHADLLPRYTQVSASSSGDGRSRATHYSKVDKPMTMRRLIASAQRHRVRVIAATAMTSLLILLVIMWASSGSTPAAVPEEKPKSISELDLNALLKAAKQIPVAADDTRKPEKPHPAADAVKKQPPVPAAKRAGPGIAKPSNADTDKLESIKQEFLHAWGAYKRDAWGMDDLHPVSKRGTNGYRMGLTLIDSLDTIVIMGLDKGPNRRVEPCTPIDRLTEYEECRAWVNSSLFFTDQQDVNVFETTIRVMGGLLSTYALKKDPMFLEKARQLADKLLIAFDTRSGIPFGTVSFQPNRAYNPSWGGGASSTSEAGTVQMEWRYLSKLTGSPVYAAAVDRATTALKAMAKPKGLFTRFIDPDAGTLVDQTITLGARVDSIYEYFLKQWLQSGKTDQAMYELYTSHVDAINRELLQYSMPNKLAFYRELINNAPRDKMDHLVCFMSGMLALGAANANPPGSRQSEMEIGKQITETCAKAYFTTPTGLSPEIFLFNENGKDMIVDPNSRHNLLRPETVESLFILWRLTHDQKYRDWGWKIFESFRRHCRVPSGGYSSLRDVLVTDNERNWSDHMESFFLGETLKYFYLLFSDDDVLPLDKWVFNTEAHPFPINP</sequence>
<evidence type="ECO:0000256" key="23">
    <source>
        <dbReference type="SAM" id="Phobius"/>
    </source>
</evidence>
<feature type="active site" evidence="18">
    <location>
        <position position="516"/>
    </location>
</feature>
<feature type="region of interest" description="Disordered" evidence="22">
    <location>
        <begin position="107"/>
        <end position="147"/>
    </location>
</feature>
<evidence type="ECO:0000313" key="24">
    <source>
        <dbReference type="EMBL" id="CEO99077.1"/>
    </source>
</evidence>
<evidence type="ECO:0000256" key="11">
    <source>
        <dbReference type="ARBA" id="ARBA00023034"/>
    </source>
</evidence>
<dbReference type="Proteomes" id="UP000039324">
    <property type="component" value="Unassembled WGS sequence"/>
</dbReference>
<dbReference type="InterPro" id="IPR012341">
    <property type="entry name" value="6hp_glycosidase-like_sf"/>
</dbReference>
<comment type="similarity">
    <text evidence="4 21">Belongs to the glycosyl hydrolase 47 family.</text>
</comment>
<evidence type="ECO:0000256" key="10">
    <source>
        <dbReference type="ARBA" id="ARBA00022989"/>
    </source>
</evidence>
<accession>A0A0G4IUZ5</accession>
<dbReference type="InterPro" id="IPR036026">
    <property type="entry name" value="Seven-hairpin_glycosidases"/>
</dbReference>
<evidence type="ECO:0000256" key="17">
    <source>
        <dbReference type="ARBA" id="ARBA00048605"/>
    </source>
</evidence>
<evidence type="ECO:0000256" key="5">
    <source>
        <dbReference type="ARBA" id="ARBA00022692"/>
    </source>
</evidence>
<dbReference type="InterPro" id="IPR050749">
    <property type="entry name" value="Glycosyl_Hydrolase_47"/>
</dbReference>
<comment type="catalytic activity">
    <reaction evidence="17">
        <text>N(4)-(alpha-D-Man-(1-&gt;2)-alpha-D-Man-(1-&gt;2)-alpha-D-Man-(1-&gt;3)-[alpha-D-Man-(1-&gt;2)-alpha-D-Man-(1-&gt;3)-[alpha-D-Man-(1-&gt;2)-alpha-D-Man-(1-&gt;6)]-alpha-D-Man-(1-&gt;6)]-beta-D-Man-(1-&gt;4)-beta-D-GlcNAc-(1-&gt;4)-beta-D-GlcNAc)-L-asparaginyl-[protein] (N-glucan mannose isomer 9A1,2,3B1,2,3) + 4 H2O = N(4)-(alpha-D-Man-(1-&gt;3)-[alpha-D-Man-(1-&gt;3)-[alpha-D-Man-(1-&gt;6)]-alpha-D-Man-(1-&gt;6)]-beta-D-Man-(1-&gt;4)-beta-D-GlcNAc-(1-&gt;4)-beta-D-GlcNAc)-L-asparaginyl-[protein] (N-glucan mannose isomer 5A1,2) + 4 beta-D-mannose</text>
        <dbReference type="Rhea" id="RHEA:56008"/>
        <dbReference type="Rhea" id="RHEA-COMP:14356"/>
        <dbReference type="Rhea" id="RHEA-COMP:14367"/>
        <dbReference type="ChEBI" id="CHEBI:15377"/>
        <dbReference type="ChEBI" id="CHEBI:28563"/>
        <dbReference type="ChEBI" id="CHEBI:59087"/>
        <dbReference type="ChEBI" id="CHEBI:139493"/>
        <dbReference type="EC" id="3.2.1.113"/>
    </reaction>
</comment>
<dbReference type="Gene3D" id="1.50.10.10">
    <property type="match status" value="1"/>
</dbReference>
<dbReference type="GO" id="GO:0009100">
    <property type="term" value="P:glycoprotein metabolic process"/>
    <property type="evidence" value="ECO:0007669"/>
    <property type="project" value="UniProtKB-ARBA"/>
</dbReference>
<evidence type="ECO:0000256" key="18">
    <source>
        <dbReference type="PIRSR" id="PIRSR601382-1"/>
    </source>
</evidence>
<organism evidence="24 25">
    <name type="scientific">Plasmodiophora brassicae</name>
    <name type="common">Clubroot disease agent</name>
    <dbReference type="NCBI Taxonomy" id="37360"/>
    <lineage>
        <taxon>Eukaryota</taxon>
        <taxon>Sar</taxon>
        <taxon>Rhizaria</taxon>
        <taxon>Endomyxa</taxon>
        <taxon>Phytomyxea</taxon>
        <taxon>Plasmodiophorida</taxon>
        <taxon>Plasmodiophoridae</taxon>
        <taxon>Plasmodiophora</taxon>
    </lineage>
</organism>
<dbReference type="PANTHER" id="PTHR11742">
    <property type="entry name" value="MANNOSYL-OLIGOSACCHARIDE ALPHA-1,2-MANNOSIDASE-RELATED"/>
    <property type="match status" value="1"/>
</dbReference>
<comment type="pathway">
    <text evidence="3">Protein modification; protein glycosylation.</text>
</comment>
<keyword evidence="5 23" id="KW-0812">Transmembrane</keyword>
<evidence type="ECO:0000256" key="7">
    <source>
        <dbReference type="ARBA" id="ARBA00022801"/>
    </source>
</evidence>
<keyword evidence="15 21" id="KW-0326">Glycosidase</keyword>
<dbReference type="GO" id="GO:0000139">
    <property type="term" value="C:Golgi membrane"/>
    <property type="evidence" value="ECO:0007669"/>
    <property type="project" value="UniProtKB-SubCell"/>
</dbReference>